<proteinExistence type="predicted"/>
<evidence type="ECO:0000313" key="1">
    <source>
        <dbReference type="EMBL" id="KAJ2890795.1"/>
    </source>
</evidence>
<organism evidence="1 2">
    <name type="scientific">Coemansia aciculifera</name>
    <dbReference type="NCBI Taxonomy" id="417176"/>
    <lineage>
        <taxon>Eukaryota</taxon>
        <taxon>Fungi</taxon>
        <taxon>Fungi incertae sedis</taxon>
        <taxon>Zoopagomycota</taxon>
        <taxon>Kickxellomycotina</taxon>
        <taxon>Kickxellomycetes</taxon>
        <taxon>Kickxellales</taxon>
        <taxon>Kickxellaceae</taxon>
        <taxon>Coemansia</taxon>
    </lineage>
</organism>
<dbReference type="EMBL" id="JANBVB010001211">
    <property type="protein sequence ID" value="KAJ2890795.1"/>
    <property type="molecule type" value="Genomic_DNA"/>
</dbReference>
<keyword evidence="2" id="KW-1185">Reference proteome</keyword>
<reference evidence="1" key="1">
    <citation type="submission" date="2022-07" db="EMBL/GenBank/DDBJ databases">
        <title>Phylogenomic reconstructions and comparative analyses of Kickxellomycotina fungi.</title>
        <authorList>
            <person name="Reynolds N.K."/>
            <person name="Stajich J.E."/>
            <person name="Barry K."/>
            <person name="Grigoriev I.V."/>
            <person name="Crous P."/>
            <person name="Smith M.E."/>
        </authorList>
    </citation>
    <scope>NUCLEOTIDE SEQUENCE</scope>
    <source>
        <strain evidence="1">CBS 190363</strain>
    </source>
</reference>
<gene>
    <name evidence="1" type="ORF">IWW38_003938</name>
</gene>
<protein>
    <submittedName>
        <fullName evidence="1">Uncharacterized protein</fullName>
    </submittedName>
</protein>
<sequence>PTGAGATKPWPISCAARCSTQRLHAGPTGPTPCRRWGLLPASLRLSSTATHTKSRTLTHLRRNPARPCCQTTSACFPKPRRISHHCRFHGCLVWLPPSASAHKLQTCLGGLVATAAASCHRLERALRRT</sequence>
<feature type="non-terminal residue" evidence="1">
    <location>
        <position position="1"/>
    </location>
</feature>
<dbReference type="Proteomes" id="UP001139981">
    <property type="component" value="Unassembled WGS sequence"/>
</dbReference>
<accession>A0ACC1M0S6</accession>
<feature type="non-terminal residue" evidence="1">
    <location>
        <position position="129"/>
    </location>
</feature>
<comment type="caution">
    <text evidence="1">The sequence shown here is derived from an EMBL/GenBank/DDBJ whole genome shotgun (WGS) entry which is preliminary data.</text>
</comment>
<name>A0ACC1M0S6_9FUNG</name>
<evidence type="ECO:0000313" key="2">
    <source>
        <dbReference type="Proteomes" id="UP001139981"/>
    </source>
</evidence>